<gene>
    <name evidence="14" type="primary">Dsec\GM11053</name>
    <name evidence="14" type="ORF">Dsec_GM11053</name>
</gene>
<dbReference type="EC" id="1.2.1.84" evidence="11"/>
<dbReference type="GO" id="GO:0005777">
    <property type="term" value="C:peroxisome"/>
    <property type="evidence" value="ECO:0007669"/>
    <property type="project" value="TreeGrafter"/>
</dbReference>
<reference evidence="14 15" key="1">
    <citation type="journal article" date="2007" name="Nature">
        <title>Evolution of genes and genomes on the Drosophila phylogeny.</title>
        <authorList>
            <consortium name="Drosophila 12 Genomes Consortium"/>
            <person name="Clark A.G."/>
            <person name="Eisen M.B."/>
            <person name="Smith D.R."/>
            <person name="Bergman C.M."/>
            <person name="Oliver B."/>
            <person name="Markow T.A."/>
            <person name="Kaufman T.C."/>
            <person name="Kellis M."/>
            <person name="Gelbart W."/>
            <person name="Iyer V.N."/>
            <person name="Pollard D.A."/>
            <person name="Sackton T.B."/>
            <person name="Larracuente A.M."/>
            <person name="Singh N.D."/>
            <person name="Abad J.P."/>
            <person name="Abt D.N."/>
            <person name="Adryan B."/>
            <person name="Aguade M."/>
            <person name="Akashi H."/>
            <person name="Anderson W.W."/>
            <person name="Aquadro C.F."/>
            <person name="Ardell D.H."/>
            <person name="Arguello R."/>
            <person name="Artieri C.G."/>
            <person name="Barbash D.A."/>
            <person name="Barker D."/>
            <person name="Barsanti P."/>
            <person name="Batterham P."/>
            <person name="Batzoglou S."/>
            <person name="Begun D."/>
            <person name="Bhutkar A."/>
            <person name="Blanco E."/>
            <person name="Bosak S.A."/>
            <person name="Bradley R.K."/>
            <person name="Brand A.D."/>
            <person name="Brent M.R."/>
            <person name="Brooks A.N."/>
            <person name="Brown R.H."/>
            <person name="Butlin R.K."/>
            <person name="Caggese C."/>
            <person name="Calvi B.R."/>
            <person name="Bernardo de Carvalho A."/>
            <person name="Caspi A."/>
            <person name="Castrezana S."/>
            <person name="Celniker S.E."/>
            <person name="Chang J.L."/>
            <person name="Chapple C."/>
            <person name="Chatterji S."/>
            <person name="Chinwalla A."/>
            <person name="Civetta A."/>
            <person name="Clifton S.W."/>
            <person name="Comeron J.M."/>
            <person name="Costello J.C."/>
            <person name="Coyne J.A."/>
            <person name="Daub J."/>
            <person name="David R.G."/>
            <person name="Delcher A.L."/>
            <person name="Delehaunty K."/>
            <person name="Do C.B."/>
            <person name="Ebling H."/>
            <person name="Edwards K."/>
            <person name="Eickbush T."/>
            <person name="Evans J.D."/>
            <person name="Filipski A."/>
            <person name="Findeiss S."/>
            <person name="Freyhult E."/>
            <person name="Fulton L."/>
            <person name="Fulton R."/>
            <person name="Garcia A.C."/>
            <person name="Gardiner A."/>
            <person name="Garfield D.A."/>
            <person name="Garvin B.E."/>
            <person name="Gibson G."/>
            <person name="Gilbert D."/>
            <person name="Gnerre S."/>
            <person name="Godfrey J."/>
            <person name="Good R."/>
            <person name="Gotea V."/>
            <person name="Gravely B."/>
            <person name="Greenberg A.J."/>
            <person name="Griffiths-Jones S."/>
            <person name="Gross S."/>
            <person name="Guigo R."/>
            <person name="Gustafson E.A."/>
            <person name="Haerty W."/>
            <person name="Hahn M.W."/>
            <person name="Halligan D.L."/>
            <person name="Halpern A.L."/>
            <person name="Halter G.M."/>
            <person name="Han M.V."/>
            <person name="Heger A."/>
            <person name="Hillier L."/>
            <person name="Hinrichs A.S."/>
            <person name="Holmes I."/>
            <person name="Hoskins R.A."/>
            <person name="Hubisz M.J."/>
            <person name="Hultmark D."/>
            <person name="Huntley M.A."/>
            <person name="Jaffe D.B."/>
            <person name="Jagadeeshan S."/>
            <person name="Jeck W.R."/>
            <person name="Johnson J."/>
            <person name="Jones C.D."/>
            <person name="Jordan W.C."/>
            <person name="Karpen G.H."/>
            <person name="Kataoka E."/>
            <person name="Keightley P.D."/>
            <person name="Kheradpour P."/>
            <person name="Kirkness E.F."/>
            <person name="Koerich L.B."/>
            <person name="Kristiansen K."/>
            <person name="Kudrna D."/>
            <person name="Kulathinal R.J."/>
            <person name="Kumar S."/>
            <person name="Kwok R."/>
            <person name="Lander E."/>
            <person name="Langley C.H."/>
            <person name="Lapoint R."/>
            <person name="Lazzaro B.P."/>
            <person name="Lee S.J."/>
            <person name="Levesque L."/>
            <person name="Li R."/>
            <person name="Lin C.F."/>
            <person name="Lin M.F."/>
            <person name="Lindblad-Toh K."/>
            <person name="Llopart A."/>
            <person name="Long M."/>
            <person name="Low L."/>
            <person name="Lozovsky E."/>
            <person name="Lu J."/>
            <person name="Luo M."/>
            <person name="Machado C.A."/>
            <person name="Makalowski W."/>
            <person name="Marzo M."/>
            <person name="Matsuda M."/>
            <person name="Matzkin L."/>
            <person name="McAllister B."/>
            <person name="McBride C.S."/>
            <person name="McKernan B."/>
            <person name="McKernan K."/>
            <person name="Mendez-Lago M."/>
            <person name="Minx P."/>
            <person name="Mollenhauer M.U."/>
            <person name="Montooth K."/>
            <person name="Mount S.M."/>
            <person name="Mu X."/>
            <person name="Myers E."/>
            <person name="Negre B."/>
            <person name="Newfeld S."/>
            <person name="Nielsen R."/>
            <person name="Noor M.A."/>
            <person name="O'Grady P."/>
            <person name="Pachter L."/>
            <person name="Papaceit M."/>
            <person name="Parisi M.J."/>
            <person name="Parisi M."/>
            <person name="Parts L."/>
            <person name="Pedersen J.S."/>
            <person name="Pesole G."/>
            <person name="Phillippy A.M."/>
            <person name="Ponting C.P."/>
            <person name="Pop M."/>
            <person name="Porcelli D."/>
            <person name="Powell J.R."/>
            <person name="Prohaska S."/>
            <person name="Pruitt K."/>
            <person name="Puig M."/>
            <person name="Quesneville H."/>
            <person name="Ram K.R."/>
            <person name="Rand D."/>
            <person name="Rasmussen M.D."/>
            <person name="Reed L.K."/>
            <person name="Reenan R."/>
            <person name="Reily A."/>
            <person name="Remington K.A."/>
            <person name="Rieger T.T."/>
            <person name="Ritchie M.G."/>
            <person name="Robin C."/>
            <person name="Rogers Y.H."/>
            <person name="Rohde C."/>
            <person name="Rozas J."/>
            <person name="Rubenfield M.J."/>
            <person name="Ruiz A."/>
            <person name="Russo S."/>
            <person name="Salzberg S.L."/>
            <person name="Sanchez-Gracia A."/>
            <person name="Saranga D.J."/>
            <person name="Sato H."/>
            <person name="Schaeffer S.W."/>
            <person name="Schatz M.C."/>
            <person name="Schlenke T."/>
            <person name="Schwartz R."/>
            <person name="Segarra C."/>
            <person name="Singh R.S."/>
            <person name="Sirot L."/>
            <person name="Sirota M."/>
            <person name="Sisneros N.B."/>
            <person name="Smith C.D."/>
            <person name="Smith T.F."/>
            <person name="Spieth J."/>
            <person name="Stage D.E."/>
            <person name="Stark A."/>
            <person name="Stephan W."/>
            <person name="Strausberg R.L."/>
            <person name="Strempel S."/>
            <person name="Sturgill D."/>
            <person name="Sutton G."/>
            <person name="Sutton G.G."/>
            <person name="Tao W."/>
            <person name="Teichmann S."/>
            <person name="Tobari Y.N."/>
            <person name="Tomimura Y."/>
            <person name="Tsolas J.M."/>
            <person name="Valente V.L."/>
            <person name="Venter E."/>
            <person name="Venter J.C."/>
            <person name="Vicario S."/>
            <person name="Vieira F.G."/>
            <person name="Vilella A.J."/>
            <person name="Villasante A."/>
            <person name="Walenz B."/>
            <person name="Wang J."/>
            <person name="Wasserman M."/>
            <person name="Watts T."/>
            <person name="Wilson D."/>
            <person name="Wilson R.K."/>
            <person name="Wing R.A."/>
            <person name="Wolfner M.F."/>
            <person name="Wong A."/>
            <person name="Wong G.K."/>
            <person name="Wu C.I."/>
            <person name="Wu G."/>
            <person name="Yamamoto D."/>
            <person name="Yang H.P."/>
            <person name="Yang S.P."/>
            <person name="Yorke J.A."/>
            <person name="Yoshida K."/>
            <person name="Zdobnov E."/>
            <person name="Zhang P."/>
            <person name="Zhang Y."/>
            <person name="Zimin A.V."/>
            <person name="Baldwin J."/>
            <person name="Abdouelleil A."/>
            <person name="Abdulkadir J."/>
            <person name="Abebe A."/>
            <person name="Abera B."/>
            <person name="Abreu J."/>
            <person name="Acer S.C."/>
            <person name="Aftuck L."/>
            <person name="Alexander A."/>
            <person name="An P."/>
            <person name="Anderson E."/>
            <person name="Anderson S."/>
            <person name="Arachi H."/>
            <person name="Azer M."/>
            <person name="Bachantsang P."/>
            <person name="Barry A."/>
            <person name="Bayul T."/>
            <person name="Berlin A."/>
            <person name="Bessette D."/>
            <person name="Bloom T."/>
            <person name="Blye J."/>
            <person name="Boguslavskiy L."/>
            <person name="Bonnet C."/>
            <person name="Boukhgalter B."/>
            <person name="Bourzgui I."/>
            <person name="Brown A."/>
            <person name="Cahill P."/>
            <person name="Channer S."/>
            <person name="Cheshatsang Y."/>
            <person name="Chuda L."/>
            <person name="Citroen M."/>
            <person name="Collymore A."/>
            <person name="Cooke P."/>
            <person name="Costello M."/>
            <person name="D'Aco K."/>
            <person name="Daza R."/>
            <person name="De Haan G."/>
            <person name="DeGray S."/>
            <person name="DeMaso C."/>
            <person name="Dhargay N."/>
            <person name="Dooley K."/>
            <person name="Dooley E."/>
            <person name="Doricent M."/>
            <person name="Dorje P."/>
            <person name="Dorjee K."/>
            <person name="Dupes A."/>
            <person name="Elong R."/>
            <person name="Falk J."/>
            <person name="Farina A."/>
            <person name="Faro S."/>
            <person name="Ferguson D."/>
            <person name="Fisher S."/>
            <person name="Foley C.D."/>
            <person name="Franke A."/>
            <person name="Friedrich D."/>
            <person name="Gadbois L."/>
            <person name="Gearin G."/>
            <person name="Gearin C.R."/>
            <person name="Giannoukos G."/>
            <person name="Goode T."/>
            <person name="Graham J."/>
            <person name="Grandbois E."/>
            <person name="Grewal S."/>
            <person name="Gyaltsen K."/>
            <person name="Hafez N."/>
            <person name="Hagos B."/>
            <person name="Hall J."/>
            <person name="Henson C."/>
            <person name="Hollinger A."/>
            <person name="Honan T."/>
            <person name="Huard M.D."/>
            <person name="Hughes L."/>
            <person name="Hurhula B."/>
            <person name="Husby M.E."/>
            <person name="Kamat A."/>
            <person name="Kanga B."/>
            <person name="Kashin S."/>
            <person name="Khazanovich D."/>
            <person name="Kisner P."/>
            <person name="Lance K."/>
            <person name="Lara M."/>
            <person name="Lee W."/>
            <person name="Lennon N."/>
            <person name="Letendre F."/>
            <person name="LeVine R."/>
            <person name="Lipovsky A."/>
            <person name="Liu X."/>
            <person name="Liu J."/>
            <person name="Liu S."/>
            <person name="Lokyitsang T."/>
            <person name="Lokyitsang Y."/>
            <person name="Lubonja R."/>
            <person name="Lui A."/>
            <person name="MacDonald P."/>
            <person name="Magnisalis V."/>
            <person name="Maru K."/>
            <person name="Matthews C."/>
            <person name="McCusker W."/>
            <person name="McDonough S."/>
            <person name="Mehta T."/>
            <person name="Meldrim J."/>
            <person name="Meneus L."/>
            <person name="Mihai O."/>
            <person name="Mihalev A."/>
            <person name="Mihova T."/>
            <person name="Mittelman R."/>
            <person name="Mlenga V."/>
            <person name="Montmayeur A."/>
            <person name="Mulrain L."/>
            <person name="Navidi A."/>
            <person name="Naylor J."/>
            <person name="Negash T."/>
            <person name="Nguyen T."/>
            <person name="Nguyen N."/>
            <person name="Nicol R."/>
            <person name="Norbu C."/>
            <person name="Norbu N."/>
            <person name="Novod N."/>
            <person name="O'Neill B."/>
            <person name="Osman S."/>
            <person name="Markiewicz E."/>
            <person name="Oyono O.L."/>
            <person name="Patti C."/>
            <person name="Phunkhang P."/>
            <person name="Pierre F."/>
            <person name="Priest M."/>
            <person name="Raghuraman S."/>
            <person name="Rege F."/>
            <person name="Reyes R."/>
            <person name="Rise C."/>
            <person name="Rogov P."/>
            <person name="Ross K."/>
            <person name="Ryan E."/>
            <person name="Settipalli S."/>
            <person name="Shea T."/>
            <person name="Sherpa N."/>
            <person name="Shi L."/>
            <person name="Shih D."/>
            <person name="Sparrow T."/>
            <person name="Spaulding J."/>
            <person name="Stalker J."/>
            <person name="Stange-Thomann N."/>
            <person name="Stavropoulos S."/>
            <person name="Stone C."/>
            <person name="Strader C."/>
            <person name="Tesfaye S."/>
            <person name="Thomson T."/>
            <person name="Thoulutsang Y."/>
            <person name="Thoulutsang D."/>
            <person name="Topham K."/>
            <person name="Topping I."/>
            <person name="Tsamla T."/>
            <person name="Vassiliev H."/>
            <person name="Vo A."/>
            <person name="Wangchuk T."/>
            <person name="Wangdi T."/>
            <person name="Weiand M."/>
            <person name="Wilkinson J."/>
            <person name="Wilson A."/>
            <person name="Yadav S."/>
            <person name="Young G."/>
            <person name="Yu Q."/>
            <person name="Zembek L."/>
            <person name="Zhong D."/>
            <person name="Zimmer A."/>
            <person name="Zwirko Z."/>
            <person name="Jaffe D.B."/>
            <person name="Alvarez P."/>
            <person name="Brockman W."/>
            <person name="Butler J."/>
            <person name="Chin C."/>
            <person name="Gnerre S."/>
            <person name="Grabherr M."/>
            <person name="Kleber M."/>
            <person name="Mauceli E."/>
            <person name="MacCallum I."/>
        </authorList>
    </citation>
    <scope>NUCLEOTIDE SEQUENCE [LARGE SCALE GENOMIC DNA]</scope>
    <source>
        <strain evidence="15">Rob3c / Tucson 14021-0248.25</strain>
    </source>
</reference>
<keyword evidence="4 11" id="KW-0812">Transmembrane</keyword>
<evidence type="ECO:0000256" key="1">
    <source>
        <dbReference type="ARBA" id="ARBA00004141"/>
    </source>
</evidence>
<feature type="domain" description="Fatty acyl-CoA reductase C-terminal" evidence="12">
    <location>
        <begin position="560"/>
        <end position="652"/>
    </location>
</feature>
<sequence>MTSEIISFYKDKTVFMTGGTGLLGKVVVEKLLRATDVKRIYFLVRTKRGEKMEARFESWKKDQVFEVLLNKKPLVLEKMTPISGDCCAPDLGISDADRRILAAEVQVLIHGAASVRFEEPLEQAVVINTRAMRLLESFVHVSTTFSNCVVHQIQERFYPEHLTCPVDKVLDLQNSVSSETFEKMAPALIGKFPNTYTYTKALGEQVIQEEAKGLPVGIFRPAIMTIAKLLCTTEVKRIYVLLRAKRGQEMRERCAAWDKDPVFGNLMKINPEALKRVVPCGGDCQEPDLGLSNSDRQVLIDEVQIVIHTAATVRFVEPLHIALAVNTRATLLMIQLAKEMSHLESFVHVSTAYSNCVVEHVSERFYPEHLTCPAEKILELLESLSPELLDKMAPALMGKYPNTYTYTKALAEQVLQKEAKDLPLTIFRPGVIIASYKEPMPGWIDNLYGPIAVLYGAAFGILRITLLNLKAQAGIVPVDYCVNMVLTCAWNTARDTSIKLSPEPPIYHFTPNNDNLITWGGFRDKAARLRYTYPLTKMMWLPFLHCTTIPWLFRFTAIFYHLLPGYGIDLALRLWGKKPRMIKLYDKIHKNIDILAPFVITSWSFDTVNTRKLWAKMSVEDQKLYDFNMSSVDWDDYFLQALAGVRIYLAKEEPGQEVVERGRKIYRRFQFLHRLLQFTLYSVAALILWSILKRLLGLFV</sequence>
<proteinExistence type="inferred from homology"/>
<dbReference type="STRING" id="7238.B4IMV9"/>
<dbReference type="GO" id="GO:0102965">
    <property type="term" value="F:alcohol-forming long-chain fatty acyl-CoA reductase activity"/>
    <property type="evidence" value="ECO:0007669"/>
    <property type="project" value="UniProtKB-EC"/>
</dbReference>
<comment type="catalytic activity">
    <reaction evidence="10 11">
        <text>a long-chain fatty acyl-CoA + 2 NADPH + 2 H(+) = a long-chain primary fatty alcohol + 2 NADP(+) + CoA</text>
        <dbReference type="Rhea" id="RHEA:52716"/>
        <dbReference type="ChEBI" id="CHEBI:15378"/>
        <dbReference type="ChEBI" id="CHEBI:57287"/>
        <dbReference type="ChEBI" id="CHEBI:57783"/>
        <dbReference type="ChEBI" id="CHEBI:58349"/>
        <dbReference type="ChEBI" id="CHEBI:77396"/>
        <dbReference type="ChEBI" id="CHEBI:83139"/>
        <dbReference type="EC" id="1.2.1.84"/>
    </reaction>
</comment>
<dbReference type="InterPro" id="IPR036291">
    <property type="entry name" value="NAD(P)-bd_dom_sf"/>
</dbReference>
<dbReference type="GO" id="GO:0080019">
    <property type="term" value="F:alcohol-forming very long-chain fatty acyl-CoA reductase activity"/>
    <property type="evidence" value="ECO:0007669"/>
    <property type="project" value="InterPro"/>
</dbReference>
<dbReference type="Pfam" id="PF03015">
    <property type="entry name" value="Sterile"/>
    <property type="match status" value="1"/>
</dbReference>
<keyword evidence="9 11" id="KW-0472">Membrane</keyword>
<dbReference type="Pfam" id="PF07993">
    <property type="entry name" value="NAD_binding_4"/>
    <property type="match status" value="2"/>
</dbReference>
<dbReference type="AlphaFoldDB" id="B4IMV9"/>
<keyword evidence="8 11" id="KW-0443">Lipid metabolism</keyword>
<dbReference type="SUPFAM" id="SSF51735">
    <property type="entry name" value="NAD(P)-binding Rossmann-fold domains"/>
    <property type="match status" value="2"/>
</dbReference>
<feature type="domain" description="Thioester reductase (TE)" evidence="13">
    <location>
        <begin position="17"/>
        <end position="225"/>
    </location>
</feature>
<evidence type="ECO:0000313" key="14">
    <source>
        <dbReference type="EMBL" id="EDW52772.1"/>
    </source>
</evidence>
<dbReference type="HOGENOM" id="CLU_024661_0_2_1"/>
<name>B4IMV9_DROSE</name>
<dbReference type="InterPro" id="IPR033640">
    <property type="entry name" value="FAR_C"/>
</dbReference>
<dbReference type="PANTHER" id="PTHR11011">
    <property type="entry name" value="MALE STERILITY PROTEIN 2-RELATED"/>
    <property type="match status" value="1"/>
</dbReference>
<accession>B4IMV9</accession>
<dbReference type="CDD" id="cd05236">
    <property type="entry name" value="FAR-N_SDR_e"/>
    <property type="match status" value="1"/>
</dbReference>
<dbReference type="Gene3D" id="3.40.50.720">
    <property type="entry name" value="NAD(P)-binding Rossmann-like Domain"/>
    <property type="match status" value="2"/>
</dbReference>
<comment type="function">
    <text evidence="11">Catalyzes the reduction of fatty acyl-CoA to fatty alcohols.</text>
</comment>
<keyword evidence="5 11" id="KW-0521">NADP</keyword>
<evidence type="ECO:0000256" key="11">
    <source>
        <dbReference type="RuleBase" id="RU363097"/>
    </source>
</evidence>
<evidence type="ECO:0000256" key="4">
    <source>
        <dbReference type="ARBA" id="ARBA00022692"/>
    </source>
</evidence>
<evidence type="ECO:0000256" key="6">
    <source>
        <dbReference type="ARBA" id="ARBA00022989"/>
    </source>
</evidence>
<dbReference type="GO" id="GO:0016020">
    <property type="term" value="C:membrane"/>
    <property type="evidence" value="ECO:0007669"/>
    <property type="project" value="UniProtKB-SubCell"/>
</dbReference>
<evidence type="ECO:0000256" key="5">
    <source>
        <dbReference type="ARBA" id="ARBA00022857"/>
    </source>
</evidence>
<dbReference type="EMBL" id="CH481222">
    <property type="protein sequence ID" value="EDW52772.1"/>
    <property type="molecule type" value="Genomic_DNA"/>
</dbReference>
<keyword evidence="3 11" id="KW-0444">Lipid biosynthesis</keyword>
<dbReference type="FunFam" id="3.40.50.720:FF:000143">
    <property type="entry name" value="Fatty acyl-CoA reductase"/>
    <property type="match status" value="1"/>
</dbReference>
<dbReference type="GO" id="GO:0035336">
    <property type="term" value="P:long-chain fatty-acyl-CoA metabolic process"/>
    <property type="evidence" value="ECO:0007669"/>
    <property type="project" value="TreeGrafter"/>
</dbReference>
<keyword evidence="15" id="KW-1185">Reference proteome</keyword>
<dbReference type="PhylomeDB" id="B4IMV9"/>
<evidence type="ECO:0000259" key="13">
    <source>
        <dbReference type="Pfam" id="PF07993"/>
    </source>
</evidence>
<dbReference type="PANTHER" id="PTHR11011:SF60">
    <property type="entry name" value="FATTY ACYL-COA REDUCTASE-RELATED"/>
    <property type="match status" value="1"/>
</dbReference>
<evidence type="ECO:0000313" key="15">
    <source>
        <dbReference type="Proteomes" id="UP000001292"/>
    </source>
</evidence>
<evidence type="ECO:0000259" key="12">
    <source>
        <dbReference type="Pfam" id="PF03015"/>
    </source>
</evidence>
<organism evidence="15">
    <name type="scientific">Drosophila sechellia</name>
    <name type="common">Fruit fly</name>
    <dbReference type="NCBI Taxonomy" id="7238"/>
    <lineage>
        <taxon>Eukaryota</taxon>
        <taxon>Metazoa</taxon>
        <taxon>Ecdysozoa</taxon>
        <taxon>Arthropoda</taxon>
        <taxon>Hexapoda</taxon>
        <taxon>Insecta</taxon>
        <taxon>Pterygota</taxon>
        <taxon>Neoptera</taxon>
        <taxon>Endopterygota</taxon>
        <taxon>Diptera</taxon>
        <taxon>Brachycera</taxon>
        <taxon>Muscomorpha</taxon>
        <taxon>Ephydroidea</taxon>
        <taxon>Drosophilidae</taxon>
        <taxon>Drosophila</taxon>
        <taxon>Sophophora</taxon>
    </lineage>
</organism>
<keyword evidence="7 11" id="KW-0560">Oxidoreductase</keyword>
<evidence type="ECO:0000256" key="8">
    <source>
        <dbReference type="ARBA" id="ARBA00023098"/>
    </source>
</evidence>
<feature type="transmembrane region" description="Helical" evidence="11">
    <location>
        <begin position="551"/>
        <end position="575"/>
    </location>
</feature>
<comment type="subcellular location">
    <subcellularLocation>
        <location evidence="1">Membrane</location>
        <topology evidence="1">Multi-pass membrane protein</topology>
    </subcellularLocation>
</comment>
<dbReference type="InterPro" id="IPR026055">
    <property type="entry name" value="FAR"/>
</dbReference>
<evidence type="ECO:0000256" key="9">
    <source>
        <dbReference type="ARBA" id="ARBA00023136"/>
    </source>
</evidence>
<dbReference type="CDD" id="cd09071">
    <property type="entry name" value="FAR_C"/>
    <property type="match status" value="1"/>
</dbReference>
<protein>
    <recommendedName>
        <fullName evidence="11">Fatty acyl-CoA reductase</fullName>
        <ecNumber evidence="11">1.2.1.84</ecNumber>
    </recommendedName>
</protein>
<feature type="domain" description="Thioester reductase (TE)" evidence="13">
    <location>
        <begin position="226"/>
        <end position="484"/>
    </location>
</feature>
<evidence type="ECO:0000256" key="7">
    <source>
        <dbReference type="ARBA" id="ARBA00023002"/>
    </source>
</evidence>
<dbReference type="Proteomes" id="UP000001292">
    <property type="component" value="Unassembled WGS sequence"/>
</dbReference>
<comment type="similarity">
    <text evidence="2 11">Belongs to the fatty acyl-CoA reductase family.</text>
</comment>
<evidence type="ECO:0000256" key="3">
    <source>
        <dbReference type="ARBA" id="ARBA00022516"/>
    </source>
</evidence>
<evidence type="ECO:0000256" key="2">
    <source>
        <dbReference type="ARBA" id="ARBA00005928"/>
    </source>
</evidence>
<keyword evidence="6 11" id="KW-1133">Transmembrane helix</keyword>
<feature type="transmembrane region" description="Helical" evidence="11">
    <location>
        <begin position="671"/>
        <end position="692"/>
    </location>
</feature>
<dbReference type="InterPro" id="IPR013120">
    <property type="entry name" value="FAR_NAD-bd"/>
</dbReference>
<evidence type="ECO:0000256" key="10">
    <source>
        <dbReference type="ARBA" id="ARBA00052530"/>
    </source>
</evidence>